<dbReference type="STRING" id="77020.A0A0M8MS05"/>
<dbReference type="FunFam" id="1.10.1540.10:FF:000001">
    <property type="entry name" value="neurobeachin isoform X1"/>
    <property type="match status" value="1"/>
</dbReference>
<dbReference type="InterPro" id="IPR036322">
    <property type="entry name" value="WD40_repeat_dom_sf"/>
</dbReference>
<dbReference type="SUPFAM" id="SSF50729">
    <property type="entry name" value="PH domain-like"/>
    <property type="match status" value="1"/>
</dbReference>
<dbReference type="SUPFAM" id="SSF50978">
    <property type="entry name" value="WD40 repeat-like"/>
    <property type="match status" value="1"/>
</dbReference>
<dbReference type="RefSeq" id="XP_017990093.1">
    <property type="nucleotide sequence ID" value="XM_018137256.1"/>
</dbReference>
<dbReference type="InterPro" id="IPR050865">
    <property type="entry name" value="BEACH_Domain"/>
</dbReference>
<dbReference type="GeneID" id="28729131"/>
<gene>
    <name evidence="8" type="ORF">Malapachy_2769</name>
</gene>
<reference evidence="8 9" key="1">
    <citation type="submission" date="2015-07" db="EMBL/GenBank/DDBJ databases">
        <title>Draft Genome Sequence of Malassezia furfur CBS1878 and Malassezia pachydermatis CBS1879.</title>
        <authorList>
            <person name="Triana S."/>
            <person name="Ohm R."/>
            <person name="Gonzalez A."/>
            <person name="DeCock H."/>
            <person name="Restrepo S."/>
            <person name="Celis A."/>
        </authorList>
    </citation>
    <scope>NUCLEOTIDE SEQUENCE [LARGE SCALE GENOMIC DNA]</scope>
    <source>
        <strain evidence="8 9">CBS 1879</strain>
    </source>
</reference>
<accession>A0A0M8MS05</accession>
<evidence type="ECO:0000313" key="8">
    <source>
        <dbReference type="EMBL" id="KOS12461.1"/>
    </source>
</evidence>
<feature type="domain" description="BEACH-type PH" evidence="7">
    <location>
        <begin position="1471"/>
        <end position="1597"/>
    </location>
</feature>
<dbReference type="InterPro" id="IPR019775">
    <property type="entry name" value="WD40_repeat_CS"/>
</dbReference>
<organism evidence="8 9">
    <name type="scientific">Malassezia pachydermatis</name>
    <dbReference type="NCBI Taxonomy" id="77020"/>
    <lineage>
        <taxon>Eukaryota</taxon>
        <taxon>Fungi</taxon>
        <taxon>Dikarya</taxon>
        <taxon>Basidiomycota</taxon>
        <taxon>Ustilaginomycotina</taxon>
        <taxon>Malasseziomycetes</taxon>
        <taxon>Malasseziales</taxon>
        <taxon>Malasseziaceae</taxon>
        <taxon>Malassezia</taxon>
    </lineage>
</organism>
<dbReference type="Pfam" id="PF02138">
    <property type="entry name" value="Beach"/>
    <property type="match status" value="1"/>
</dbReference>
<dbReference type="InterPro" id="IPR015943">
    <property type="entry name" value="WD40/YVTN_repeat-like_dom_sf"/>
</dbReference>
<dbReference type="PROSITE" id="PS51783">
    <property type="entry name" value="PH_BEACH"/>
    <property type="match status" value="1"/>
</dbReference>
<dbReference type="CDD" id="cd00065">
    <property type="entry name" value="FYVE_like_SF"/>
    <property type="match status" value="1"/>
</dbReference>
<evidence type="ECO:0000259" key="6">
    <source>
        <dbReference type="PROSITE" id="PS50197"/>
    </source>
</evidence>
<dbReference type="SMART" id="SM00320">
    <property type="entry name" value="WD40"/>
    <property type="match status" value="3"/>
</dbReference>
<dbReference type="InterPro" id="IPR000409">
    <property type="entry name" value="BEACH_dom"/>
</dbReference>
<proteinExistence type="predicted"/>
<dbReference type="Gene3D" id="2.30.29.30">
    <property type="entry name" value="Pleckstrin-homology domain (PH domain)/Phosphotyrosine-binding domain (PTB)"/>
    <property type="match status" value="1"/>
</dbReference>
<dbReference type="Gene3D" id="1.10.1540.10">
    <property type="entry name" value="BEACH domain"/>
    <property type="match status" value="1"/>
</dbReference>
<dbReference type="PANTHER" id="PTHR13743">
    <property type="entry name" value="BEIGE/BEACH-RELATED"/>
    <property type="match status" value="1"/>
</dbReference>
<dbReference type="InterPro" id="IPR011993">
    <property type="entry name" value="PH-like_dom_sf"/>
</dbReference>
<sequence length="2290" mass="251221">MKALLLQAQLRTRVLSSQGSALVADISFDDNANGNNDDDDDEATASRLLSLLQVLYTCPSHDYHTMLAIALNIHDVLRPDTHGPAYVYPAFGQHGGLLAIGQILAALQSGREGGQPEADVRDALARQALTILVDAITYSASNFSAFEHMLGWPSLVSSLTETVLPSELPRILALLVGLAIADIETGVAWWNAYESGANTPSGPWKGCVLVHPAAMEAAWHLLPRIPASVVFDTLAPILAELMASHPRHRIMLSRTSISTCLLEAWLAGQGGSWPIKLLRMLWHDGILHTTDMQQLSKFLLTTPSLDEADDVLTLLQDLLPTSSRPAYLTFESTCYKTSTEGMQIAALDRVFPPDDPTSTGFTLGLCLRVDHIQGEAQLPLVCLGAANVAMRIVLDTKTQSLVYEPGGMARGTFALPRSVLSLGDTHTVILTHARSAPNVLSPVHVYLDGQRVCTLQVPWAGAFAHPAPLRIGTCPLEKATQTAHATWSVTSIWLQAGVVPSSLPRLFHALLLASYTAPWQGALARYLTYSDRAALLAHLEHLAHVSSTPTAAYTALHTALFEAGARSCPLSEMYVYLHAAHIQRQSTRTVCINQTSTRAHAELYGVPTVCHPRSLGVSIWQAGGGTLLLTWIERATSSESVAMCVSLFVNTLSQSWRFADEAERMHAYSILGMLLREKSAYLTPSIFATLVQASMEEKRIINEALYRAVILDVGLWSQAPPSVQLAYAQHDIVPSDRKYTSLPLVRRWLWWAEGAQAVPIDTAASLVCAAMEVQWHPRSLQAFMQTLTCVMAQISPSLPMLGSAMYARTDVDLGTDPIECGRVYTPPSPTRPVPARSKALAQKYLTWMANAVACDASRAAMLAETIPPKWFLILLRPGMSRDDTAPLLSLVGHCMLASSSLMSAWTRLGGFRVLEASLPPLWDVPCVLPWVWTWLLGPCRPAASLYDTFAPPATRGEKTNSLTLSQPQALRVLVLCITAGIAAGASRPRSRRASLPTMLVQDTRWIALDHSIALLCVYASEPSIRALLMLAPTMVGVLRATLPRFVDRFCAPQAALWCDQLLDMLAQSMAHVLLSSPTLTLLHSMHAAMPTPDPLVQSRLCVAMYTALLEHLHASLRVQICTRPLLTMVAGLLELTSNESMRARTLQHRMYKMAEVLIQAPPALLTPHIRAQSTLALERNVLHSFGTSDASSALAFCAEGASLMLTPLADVGFVKCLAYHAYQAAPTSDHAVRCLRHMQSTWPDLPWVDVPVASIPTFFAEAWNEASQAQSQFLHSLARERVRAWTTQPSARARSILQVHARLQAWYTRVDESATQRTRHYAQDTHDDIACMRHIWTEAKHALRQYSSTDSWECALDATEGPWHIRLKLCDVPPFGWHATSRAEQTEAVVPGAVPIPHSEEDAMPLPPVIDVPSVTTSLPTSISMSGLEAVPPSEGSISSAVQNASVAPFSSASTNEEDYDKLRYIVRALEPGDEVQGLLNAARVVGIDVQSSLVLLGKHRMYLLDDYFQRPNGEIVHVWDAPVHERDVLLLAAGVGQVAASDEPIRSWAWPQLLMCAWRAWLHRRTALELFMDDGQSTLLVLPSHAHAARLYDIVRAHAPKAIAASDALQASVQDSTPAPSRLGVLRRTTPGEATQAWQARRMSNAAYLMHINTAAGRTMNDLTQFPIFPWVLADYTSSSLDLHAETSYRDLDKPMGAQTEARRAAFVERYEQLEQVHMDPFHYGTHYSTAASVCGFLVRLQPFARVLKVLHGGTFDLPDRLFASIGEAWTSASQRSQADVRELIPEFFFVPDMFVNHNHLDFGTTQAGVQVNHVVLPPWAHDDPVLFVQLHREALESDYVSAHLHRWIDLVFGVQTRGQAAVAATNVFHPMSYAHAMDLEGIDVPLERQAAAQAVHNFGQTPRQLFPRAHPSRSIFLCEPWHTQADWLATPQFLLPAYGPHAHVVDEPVRMIGGDLSHLYALPARHIFLRDQRCMLSYSAHTPTIHCIGEDGRCTSVLEHATQGAITAMLALGSYLWLGSDDGMLQLCHLSTINSNLTPSTALHGHTGAVLCLAASQALGVVVSGSADHTVIAWDMHRHKYVRTLTGPEQPVEHIAIDEQQGWISAVVGHSIWVWSINGTWLAHQSTRSVTSDPPSSIAMISREFHTGTLGVIATGHRGVVVLWDIVSNHTVRREPPRWRLSQRALLRRSDEGSGSITALYEASPRVLCTGDEHGYMYTWALPGASIAPPKEQERCVGACRRTLGFLDTKRLCQSCSGLVCQKCVRMQGPLRLCDTCATTLASRGLAL</sequence>
<evidence type="ECO:0000259" key="7">
    <source>
        <dbReference type="PROSITE" id="PS51783"/>
    </source>
</evidence>
<dbReference type="VEuPathDB" id="FungiDB:Malapachy_2769"/>
<dbReference type="EMBL" id="LGAV01000013">
    <property type="protein sequence ID" value="KOS12461.1"/>
    <property type="molecule type" value="Genomic_DNA"/>
</dbReference>
<dbReference type="SMART" id="SM01026">
    <property type="entry name" value="Beach"/>
    <property type="match status" value="1"/>
</dbReference>
<dbReference type="Proteomes" id="UP000037751">
    <property type="component" value="Unassembled WGS sequence"/>
</dbReference>
<dbReference type="OrthoDB" id="26681at2759"/>
<feature type="domain" description="BEACH" evidence="6">
    <location>
        <begin position="1624"/>
        <end position="1915"/>
    </location>
</feature>
<name>A0A0M8MS05_9BASI</name>
<evidence type="ECO:0000256" key="5">
    <source>
        <dbReference type="PROSITE-ProRule" id="PRU00221"/>
    </source>
</evidence>
<dbReference type="PANTHER" id="PTHR13743:SF146">
    <property type="entry name" value="WD REPEAT AND FYVE DOMAIN-CONTAINING PROTEIN 3"/>
    <property type="match status" value="1"/>
</dbReference>
<evidence type="ECO:0000256" key="4">
    <source>
        <dbReference type="ARBA" id="ARBA00073334"/>
    </source>
</evidence>
<dbReference type="SUPFAM" id="SSF81837">
    <property type="entry name" value="BEACH domain"/>
    <property type="match status" value="1"/>
</dbReference>
<comment type="caution">
    <text evidence="8">The sequence shown here is derived from an EMBL/GenBank/DDBJ whole genome shotgun (WGS) entry which is preliminary data.</text>
</comment>
<evidence type="ECO:0000313" key="9">
    <source>
        <dbReference type="Proteomes" id="UP000037751"/>
    </source>
</evidence>
<feature type="repeat" description="WD" evidence="5">
    <location>
        <begin position="2045"/>
        <end position="2086"/>
    </location>
</feature>
<dbReference type="SUPFAM" id="SSF57903">
    <property type="entry name" value="FYVE/PHD zinc finger"/>
    <property type="match status" value="1"/>
</dbReference>
<dbReference type="InterPro" id="IPR001680">
    <property type="entry name" value="WD40_rpt"/>
</dbReference>
<dbReference type="CDD" id="cd06071">
    <property type="entry name" value="Beach"/>
    <property type="match status" value="1"/>
</dbReference>
<dbReference type="InterPro" id="IPR036372">
    <property type="entry name" value="BEACH_dom_sf"/>
</dbReference>
<dbReference type="Gene3D" id="2.130.10.10">
    <property type="entry name" value="YVTN repeat-like/Quinoprotein amine dehydrogenase"/>
    <property type="match status" value="1"/>
</dbReference>
<evidence type="ECO:0000256" key="3">
    <source>
        <dbReference type="ARBA" id="ARBA00054699"/>
    </source>
</evidence>
<keyword evidence="1 5" id="KW-0853">WD repeat</keyword>
<dbReference type="PROSITE" id="PS50197">
    <property type="entry name" value="BEACH"/>
    <property type="match status" value="1"/>
</dbReference>
<protein>
    <recommendedName>
        <fullName evidence="4">Beige protein homolog 1</fullName>
    </recommendedName>
</protein>
<dbReference type="PROSITE" id="PS50082">
    <property type="entry name" value="WD_REPEATS_2"/>
    <property type="match status" value="1"/>
</dbReference>
<dbReference type="PROSITE" id="PS50294">
    <property type="entry name" value="WD_REPEATS_REGION"/>
    <property type="match status" value="1"/>
</dbReference>
<keyword evidence="2" id="KW-0677">Repeat</keyword>
<keyword evidence="9" id="KW-1185">Reference proteome</keyword>
<dbReference type="InterPro" id="IPR023362">
    <property type="entry name" value="PH-BEACH_dom"/>
</dbReference>
<comment type="function">
    <text evidence="3">May be involved in protein sorting and cell wall formation.</text>
</comment>
<dbReference type="InterPro" id="IPR011011">
    <property type="entry name" value="Znf_FYVE_PHD"/>
</dbReference>
<evidence type="ECO:0000256" key="2">
    <source>
        <dbReference type="ARBA" id="ARBA00022737"/>
    </source>
</evidence>
<dbReference type="PROSITE" id="PS00678">
    <property type="entry name" value="WD_REPEATS_1"/>
    <property type="match status" value="1"/>
</dbReference>
<evidence type="ECO:0000256" key="1">
    <source>
        <dbReference type="ARBA" id="ARBA00022574"/>
    </source>
</evidence>